<evidence type="ECO:0000313" key="2">
    <source>
        <dbReference type="Proteomes" id="UP000306918"/>
    </source>
</evidence>
<gene>
    <name evidence="1" type="ORF">FAM09_13465</name>
</gene>
<protein>
    <submittedName>
        <fullName evidence="1">Uncharacterized protein</fullName>
    </submittedName>
</protein>
<dbReference type="RefSeq" id="WP_136577639.1">
    <property type="nucleotide sequence ID" value="NZ_STFF01000003.1"/>
</dbReference>
<dbReference type="AlphaFoldDB" id="A0A4S8HV66"/>
<name>A0A4S8HV66_9BACT</name>
<proteinExistence type="predicted"/>
<accession>A0A4S8HV66</accession>
<organism evidence="1 2">
    <name type="scientific">Niastella caeni</name>
    <dbReference type="NCBI Taxonomy" id="2569763"/>
    <lineage>
        <taxon>Bacteria</taxon>
        <taxon>Pseudomonadati</taxon>
        <taxon>Bacteroidota</taxon>
        <taxon>Chitinophagia</taxon>
        <taxon>Chitinophagales</taxon>
        <taxon>Chitinophagaceae</taxon>
        <taxon>Niastella</taxon>
    </lineage>
</organism>
<comment type="caution">
    <text evidence="1">The sequence shown here is derived from an EMBL/GenBank/DDBJ whole genome shotgun (WGS) entry which is preliminary data.</text>
</comment>
<keyword evidence="2" id="KW-1185">Reference proteome</keyword>
<dbReference type="Proteomes" id="UP000306918">
    <property type="component" value="Unassembled WGS sequence"/>
</dbReference>
<evidence type="ECO:0000313" key="1">
    <source>
        <dbReference type="EMBL" id="THU39507.1"/>
    </source>
</evidence>
<reference evidence="1 2" key="1">
    <citation type="submission" date="2019-04" db="EMBL/GenBank/DDBJ databases">
        <title>Niastella caeni sp. nov., isolated from activated sludge.</title>
        <authorList>
            <person name="Sheng M."/>
        </authorList>
    </citation>
    <scope>NUCLEOTIDE SEQUENCE [LARGE SCALE GENOMIC DNA]</scope>
    <source>
        <strain evidence="1 2">HX-2-15</strain>
    </source>
</reference>
<dbReference type="EMBL" id="STFF01000003">
    <property type="protein sequence ID" value="THU39507.1"/>
    <property type="molecule type" value="Genomic_DNA"/>
</dbReference>
<sequence>MMEVILRAAEFSEIWEPEGTLLRESNEVLFCMQVYSSAKGNPVLLVHVAFVFNLFMCKHPFEVATAHCYFEISKDRDILLMELYRIALKAADTLNKHIRAKNTPYLEGEVFPVAPPDYVRHQLMHTLSWLNQPSPIYYYY</sequence>